<dbReference type="CDD" id="cd04732">
    <property type="entry name" value="HisA"/>
    <property type="match status" value="1"/>
</dbReference>
<dbReference type="InterPro" id="IPR044524">
    <property type="entry name" value="Isoase_HisA-like"/>
</dbReference>
<sequence length="242" mass="26001">MKIYPAIDMINGQVVRLTKGLFDQKTIYNDNPVQMAKEFQAMGATYLHVVDLDGAKQGAPQQTKIIRTIAEETKLKLQVGGGVRSAGDVSELLDAGVDRVIIGSLAVKDMAATKRILETFGGERITLGLDVSLNDAGTPMVATHGWQEVSNLTADEVLNEYLSLGLSQVLCTDISRDGTLTGPNFELYKELSLRFPTVKFLASGGLKSVDQVKALKADNVGGAIIGKAIYEGTLDLREALIC</sequence>
<dbReference type="GO" id="GO:0003949">
    <property type="term" value="F:1-(5-phosphoribosyl)-5-[(5-phosphoribosylamino)methylideneamino]imidazole-4-carboxamide isomerase activity"/>
    <property type="evidence" value="ECO:0007669"/>
    <property type="project" value="UniProtKB-UniRule"/>
</dbReference>
<accession>A0A1Y6CTJ2</accession>
<keyword evidence="5 9" id="KW-0963">Cytoplasm</keyword>
<comment type="pathway">
    <text evidence="3 9 11">Amino-acid biosynthesis; L-histidine biosynthesis; L-histidine from 5-phospho-alpha-D-ribose 1-diphosphate: step 4/9.</text>
</comment>
<dbReference type="FunFam" id="3.20.20.70:FF:000009">
    <property type="entry name" value="1-(5-phosphoribosyl)-5-[(5-phosphoribosylamino)methylideneamino] imidazole-4-carboxamide isomerase"/>
    <property type="match status" value="1"/>
</dbReference>
<dbReference type="Proteomes" id="UP000192907">
    <property type="component" value="Unassembled WGS sequence"/>
</dbReference>
<dbReference type="InterPro" id="IPR013785">
    <property type="entry name" value="Aldolase_TIM"/>
</dbReference>
<keyword evidence="6 9" id="KW-0028">Amino-acid biosynthesis</keyword>
<evidence type="ECO:0000256" key="6">
    <source>
        <dbReference type="ARBA" id="ARBA00022605"/>
    </source>
</evidence>
<name>A0A1Y6CTJ2_9BACT</name>
<evidence type="ECO:0000256" key="10">
    <source>
        <dbReference type="RuleBase" id="RU003657"/>
    </source>
</evidence>
<dbReference type="InterPro" id="IPR011060">
    <property type="entry name" value="RibuloseP-bd_barrel"/>
</dbReference>
<keyword evidence="13" id="KW-1185">Reference proteome</keyword>
<dbReference type="NCBIfam" id="TIGR00007">
    <property type="entry name" value="1-(5-phosphoribosyl)-5-[(5-phosphoribosylamino)methylideneamino]imidazole-4-carboxamide isomerase"/>
    <property type="match status" value="1"/>
</dbReference>
<feature type="active site" description="Proton donor" evidence="9">
    <location>
        <position position="130"/>
    </location>
</feature>
<dbReference type="GO" id="GO:0005737">
    <property type="term" value="C:cytoplasm"/>
    <property type="evidence" value="ECO:0007669"/>
    <property type="project" value="UniProtKB-SubCell"/>
</dbReference>
<dbReference type="RefSeq" id="WP_132325347.1">
    <property type="nucleotide sequence ID" value="NZ_FWZT01000032.1"/>
</dbReference>
<dbReference type="InterPro" id="IPR006063">
    <property type="entry name" value="HisA_bact_arch"/>
</dbReference>
<dbReference type="OrthoDB" id="9807749at2"/>
<evidence type="ECO:0000256" key="4">
    <source>
        <dbReference type="ARBA" id="ARBA00009667"/>
    </source>
</evidence>
<dbReference type="UniPathway" id="UPA00031">
    <property type="reaction ID" value="UER00009"/>
</dbReference>
<dbReference type="Pfam" id="PF00977">
    <property type="entry name" value="His_biosynth"/>
    <property type="match status" value="1"/>
</dbReference>
<dbReference type="Gene3D" id="3.20.20.70">
    <property type="entry name" value="Aldolase class I"/>
    <property type="match status" value="1"/>
</dbReference>
<dbReference type="InterPro" id="IPR023016">
    <property type="entry name" value="HisA/PriA"/>
</dbReference>
<keyword evidence="8 9" id="KW-0413">Isomerase</keyword>
<evidence type="ECO:0000256" key="8">
    <source>
        <dbReference type="ARBA" id="ARBA00023235"/>
    </source>
</evidence>
<dbReference type="PANTHER" id="PTHR43090">
    <property type="entry name" value="1-(5-PHOSPHORIBOSYL)-5-[(5-PHOSPHORIBOSYLAMINO)METHYLIDENEAMINO] IMIDAZOLE-4-CARBOXAMIDE ISOMERASE"/>
    <property type="match status" value="1"/>
</dbReference>
<gene>
    <name evidence="9" type="primary">hisA</name>
    <name evidence="12" type="ORF">SAMN06296036_13245</name>
</gene>
<dbReference type="EMBL" id="FWZT01000032">
    <property type="protein sequence ID" value="SMF78285.1"/>
    <property type="molecule type" value="Genomic_DNA"/>
</dbReference>
<comment type="subcellular location">
    <subcellularLocation>
        <location evidence="2 9 11">Cytoplasm</location>
    </subcellularLocation>
</comment>
<dbReference type="InterPro" id="IPR006062">
    <property type="entry name" value="His_biosynth"/>
</dbReference>
<dbReference type="GO" id="GO:0000105">
    <property type="term" value="P:L-histidine biosynthetic process"/>
    <property type="evidence" value="ECO:0007669"/>
    <property type="project" value="UniProtKB-UniRule"/>
</dbReference>
<protein>
    <recommendedName>
        <fullName evidence="9 11">1-(5-phosphoribosyl)-5-[(5-phosphoribosylamino)methylideneamino] imidazole-4-carboxamide isomerase</fullName>
        <ecNumber evidence="9 11">5.3.1.16</ecNumber>
    </recommendedName>
    <alternativeName>
        <fullName evidence="9">Phosphoribosylformimino-5-aminoimidazole carboxamide ribotide isomerase</fullName>
    </alternativeName>
</protein>
<dbReference type="GO" id="GO:0000162">
    <property type="term" value="P:L-tryptophan biosynthetic process"/>
    <property type="evidence" value="ECO:0007669"/>
    <property type="project" value="TreeGrafter"/>
</dbReference>
<dbReference type="HAMAP" id="MF_01014">
    <property type="entry name" value="HisA"/>
    <property type="match status" value="1"/>
</dbReference>
<dbReference type="PANTHER" id="PTHR43090:SF2">
    <property type="entry name" value="1-(5-PHOSPHORIBOSYL)-5-[(5-PHOSPHORIBOSYLAMINO)METHYLIDENEAMINO] IMIDAZOLE-4-CARBOXAMIDE ISOMERASE"/>
    <property type="match status" value="1"/>
</dbReference>
<evidence type="ECO:0000256" key="11">
    <source>
        <dbReference type="RuleBase" id="RU003658"/>
    </source>
</evidence>
<evidence type="ECO:0000256" key="7">
    <source>
        <dbReference type="ARBA" id="ARBA00023102"/>
    </source>
</evidence>
<organism evidence="12 13">
    <name type="scientific">Pseudobacteriovorax antillogorgiicola</name>
    <dbReference type="NCBI Taxonomy" id="1513793"/>
    <lineage>
        <taxon>Bacteria</taxon>
        <taxon>Pseudomonadati</taxon>
        <taxon>Bdellovibrionota</taxon>
        <taxon>Oligoflexia</taxon>
        <taxon>Oligoflexales</taxon>
        <taxon>Pseudobacteriovoracaceae</taxon>
        <taxon>Pseudobacteriovorax</taxon>
    </lineage>
</organism>
<dbReference type="SUPFAM" id="SSF51366">
    <property type="entry name" value="Ribulose-phoshate binding barrel"/>
    <property type="match status" value="1"/>
</dbReference>
<evidence type="ECO:0000313" key="12">
    <source>
        <dbReference type="EMBL" id="SMF78285.1"/>
    </source>
</evidence>
<evidence type="ECO:0000256" key="1">
    <source>
        <dbReference type="ARBA" id="ARBA00000901"/>
    </source>
</evidence>
<dbReference type="EC" id="5.3.1.16" evidence="9 11"/>
<reference evidence="13" key="1">
    <citation type="submission" date="2017-04" db="EMBL/GenBank/DDBJ databases">
        <authorList>
            <person name="Varghese N."/>
            <person name="Submissions S."/>
        </authorList>
    </citation>
    <scope>NUCLEOTIDE SEQUENCE [LARGE SCALE GENOMIC DNA]</scope>
    <source>
        <strain evidence="13">RKEM611</strain>
    </source>
</reference>
<comment type="catalytic activity">
    <reaction evidence="1 9 11">
        <text>1-(5-phospho-beta-D-ribosyl)-5-[(5-phospho-beta-D-ribosylamino)methylideneamino]imidazole-4-carboxamide = 5-[(5-phospho-1-deoxy-D-ribulos-1-ylimino)methylamino]-1-(5-phospho-beta-D-ribosyl)imidazole-4-carboxamide</text>
        <dbReference type="Rhea" id="RHEA:15469"/>
        <dbReference type="ChEBI" id="CHEBI:58435"/>
        <dbReference type="ChEBI" id="CHEBI:58525"/>
        <dbReference type="EC" id="5.3.1.16"/>
    </reaction>
</comment>
<comment type="similarity">
    <text evidence="4 9 10">Belongs to the HisA/HisF family.</text>
</comment>
<evidence type="ECO:0000256" key="2">
    <source>
        <dbReference type="ARBA" id="ARBA00004496"/>
    </source>
</evidence>
<evidence type="ECO:0000256" key="5">
    <source>
        <dbReference type="ARBA" id="ARBA00022490"/>
    </source>
</evidence>
<evidence type="ECO:0000256" key="3">
    <source>
        <dbReference type="ARBA" id="ARBA00005133"/>
    </source>
</evidence>
<keyword evidence="7 9" id="KW-0368">Histidine biosynthesis</keyword>
<dbReference type="STRING" id="1513793.SAMN06296036_13245"/>
<dbReference type="AlphaFoldDB" id="A0A1Y6CTJ2"/>
<proteinExistence type="inferred from homology"/>
<evidence type="ECO:0000313" key="13">
    <source>
        <dbReference type="Proteomes" id="UP000192907"/>
    </source>
</evidence>
<evidence type="ECO:0000256" key="9">
    <source>
        <dbReference type="HAMAP-Rule" id="MF_01014"/>
    </source>
</evidence>
<feature type="active site" description="Proton acceptor" evidence="9">
    <location>
        <position position="8"/>
    </location>
</feature>